<gene>
    <name evidence="1" type="ORF">RhiirA5_431925</name>
</gene>
<reference evidence="1 2" key="2">
    <citation type="submission" date="2017-09" db="EMBL/GenBank/DDBJ databases">
        <title>Extensive intraspecific genome diversity in a model arbuscular mycorrhizal fungus.</title>
        <authorList>
            <person name="Chen E.C."/>
            <person name="Morin E."/>
            <person name="Beaudet D."/>
            <person name="Noel J."/>
            <person name="Ndikumana S."/>
            <person name="Charron P."/>
            <person name="St-Onge C."/>
            <person name="Giorgi J."/>
            <person name="Grigoriev I.V."/>
            <person name="Roux C."/>
            <person name="Martin F.M."/>
            <person name="Corradi N."/>
        </authorList>
    </citation>
    <scope>NUCLEOTIDE SEQUENCE [LARGE SCALE GENOMIC DNA]</scope>
    <source>
        <strain evidence="1 2">A5</strain>
    </source>
</reference>
<dbReference type="EMBL" id="LLXJ01002806">
    <property type="protein sequence ID" value="PKB98111.1"/>
    <property type="molecule type" value="Genomic_DNA"/>
</dbReference>
<accession>A0A2N0NU67</accession>
<dbReference type="Proteomes" id="UP000232722">
    <property type="component" value="Unassembled WGS sequence"/>
</dbReference>
<dbReference type="VEuPathDB" id="FungiDB:RhiirA1_479837"/>
<dbReference type="VEuPathDB" id="FungiDB:FUN_013023"/>
<comment type="caution">
    <text evidence="1">The sequence shown here is derived from an EMBL/GenBank/DDBJ whole genome shotgun (WGS) entry which is preliminary data.</text>
</comment>
<evidence type="ECO:0000313" key="1">
    <source>
        <dbReference type="EMBL" id="PKB98111.1"/>
    </source>
</evidence>
<reference evidence="1 2" key="1">
    <citation type="submission" date="2016-04" db="EMBL/GenBank/DDBJ databases">
        <title>Genome analyses suggest a sexual origin of heterokaryosis in a supposedly ancient asexual fungus.</title>
        <authorList>
            <person name="Ropars J."/>
            <person name="Sedzielewska K."/>
            <person name="Noel J."/>
            <person name="Charron P."/>
            <person name="Farinelli L."/>
            <person name="Marton T."/>
            <person name="Kruger M."/>
            <person name="Pelin A."/>
            <person name="Brachmann A."/>
            <person name="Corradi N."/>
        </authorList>
    </citation>
    <scope>NUCLEOTIDE SEQUENCE [LARGE SCALE GENOMIC DNA]</scope>
    <source>
        <strain evidence="1 2">A5</strain>
    </source>
</reference>
<organism evidence="1 2">
    <name type="scientific">Rhizophagus irregularis</name>
    <dbReference type="NCBI Taxonomy" id="588596"/>
    <lineage>
        <taxon>Eukaryota</taxon>
        <taxon>Fungi</taxon>
        <taxon>Fungi incertae sedis</taxon>
        <taxon>Mucoromycota</taxon>
        <taxon>Glomeromycotina</taxon>
        <taxon>Glomeromycetes</taxon>
        <taxon>Glomerales</taxon>
        <taxon>Glomeraceae</taxon>
        <taxon>Rhizophagus</taxon>
    </lineage>
</organism>
<evidence type="ECO:0000313" key="2">
    <source>
        <dbReference type="Proteomes" id="UP000232722"/>
    </source>
</evidence>
<name>A0A2N0NU67_9GLOM</name>
<dbReference type="AlphaFoldDB" id="A0A2N0NU67"/>
<sequence>MMHSICIDSGLDFKDRSITNHSMRSTGIHNLVESGVSAYQHQSIKRKQDNASLLIPTKDVALKDSTNYAKQLRFTKASNLIEQYSNTSYVEKNELDDDSKCQKPKIPKISVENCNPEILVFVLNPLQKAILFLEFSSATLLANCYLNLTQLGAVLKNLPQSFYYNFHNYYYDVMNKRFEEFNNDKYLFCFYLHLLFLDIPLKSDIYAKLAKTTLSINQNLEFDFEQSHTLCSQLNQYRKKKPPFDLKFVTEVLAETDNAEKEEDDEYKDNLFDKSKLGCCNLISFWDLNITKDLDDNFIDNEKNNNKNIILTDNETVDDTNSRDILNYNINNLLNECINEN</sequence>
<dbReference type="VEuPathDB" id="FungiDB:RhiirA1_459285"/>
<protein>
    <submittedName>
        <fullName evidence="1">Uncharacterized protein</fullName>
    </submittedName>
</protein>
<dbReference type="VEuPathDB" id="FungiDB:RhiirFUN_019508"/>
<proteinExistence type="predicted"/>